<organism evidence="2 3">
    <name type="scientific">Bacteroides nordii</name>
    <dbReference type="NCBI Taxonomy" id="291645"/>
    <lineage>
        <taxon>Bacteria</taxon>
        <taxon>Pseudomonadati</taxon>
        <taxon>Bacteroidota</taxon>
        <taxon>Bacteroidia</taxon>
        <taxon>Bacteroidales</taxon>
        <taxon>Bacteroidaceae</taxon>
        <taxon>Bacteroides</taxon>
    </lineage>
</organism>
<keyword evidence="1" id="KW-0812">Transmembrane</keyword>
<reference evidence="2 3" key="1">
    <citation type="submission" date="2018-08" db="EMBL/GenBank/DDBJ databases">
        <title>A genome reference for cultivated species of the human gut microbiota.</title>
        <authorList>
            <person name="Zou Y."/>
            <person name="Xue W."/>
            <person name="Luo G."/>
        </authorList>
    </citation>
    <scope>NUCLEOTIDE SEQUENCE [LARGE SCALE GENOMIC DNA]</scope>
    <source>
        <strain evidence="2 3">AM40-30BH</strain>
    </source>
</reference>
<feature type="transmembrane region" description="Helical" evidence="1">
    <location>
        <begin position="72"/>
        <end position="92"/>
    </location>
</feature>
<accession>A0A413VMX5</accession>
<dbReference type="GeneID" id="69501830"/>
<dbReference type="Proteomes" id="UP000284379">
    <property type="component" value="Unassembled WGS sequence"/>
</dbReference>
<proteinExistence type="predicted"/>
<gene>
    <name evidence="2" type="ORF">DW888_10770</name>
</gene>
<feature type="transmembrane region" description="Helical" evidence="1">
    <location>
        <begin position="48"/>
        <end position="66"/>
    </location>
</feature>
<dbReference type="RefSeq" id="WP_002562660.1">
    <property type="nucleotide sequence ID" value="NZ_CABJFV010000007.1"/>
</dbReference>
<dbReference type="AlphaFoldDB" id="A0A413VMX5"/>
<dbReference type="InterPro" id="IPR017259">
    <property type="entry name" value="UCP037672"/>
</dbReference>
<dbReference type="Pfam" id="PF12650">
    <property type="entry name" value="DUF3784"/>
    <property type="match status" value="1"/>
</dbReference>
<comment type="caution">
    <text evidence="2">The sequence shown here is derived from an EMBL/GenBank/DDBJ whole genome shotgun (WGS) entry which is preliminary data.</text>
</comment>
<sequence>METTVLITAFILIGLGVLVKRFPILIAGYNTMSKEEKENVDVKGLSTFMCYSLVGMGTVPLLTYYACLGVGHADWASYCILLPILYIPYLIIKANKFDHNPPKKSTKYVVAISVLTIAVIAAFIAYGMNPATIKIKEDKLIFTGMYGTSRTLEEITGICLIDSLPDIGLRLNGLSIGGISKGWFKLKDGGNCLLLLSSHSKPYIMFKENTGKEIFFNSKNSEITEALYKELKKWIH</sequence>
<protein>
    <submittedName>
        <fullName evidence="2">DUF3784 domain-containing protein</fullName>
    </submittedName>
</protein>
<name>A0A413VMX5_9BACE</name>
<keyword evidence="1" id="KW-0472">Membrane</keyword>
<evidence type="ECO:0000256" key="1">
    <source>
        <dbReference type="SAM" id="Phobius"/>
    </source>
</evidence>
<evidence type="ECO:0000313" key="2">
    <source>
        <dbReference type="EMBL" id="RHB34935.1"/>
    </source>
</evidence>
<feature type="transmembrane region" description="Helical" evidence="1">
    <location>
        <begin position="108"/>
        <end position="128"/>
    </location>
</feature>
<feature type="transmembrane region" description="Helical" evidence="1">
    <location>
        <begin position="6"/>
        <end position="27"/>
    </location>
</feature>
<keyword evidence="1" id="KW-1133">Transmembrane helix</keyword>
<evidence type="ECO:0000313" key="3">
    <source>
        <dbReference type="Proteomes" id="UP000284379"/>
    </source>
</evidence>
<dbReference type="EMBL" id="QSGO01000007">
    <property type="protein sequence ID" value="RHB34935.1"/>
    <property type="molecule type" value="Genomic_DNA"/>
</dbReference>